<feature type="region of interest" description="Disordered" evidence="10">
    <location>
        <begin position="157"/>
        <end position="180"/>
    </location>
</feature>
<feature type="compositionally biased region" description="Pro residues" evidence="10">
    <location>
        <begin position="1103"/>
        <end position="1149"/>
    </location>
</feature>
<keyword evidence="8" id="KW-0053">Apoptosis</keyword>
<dbReference type="InterPro" id="IPR005112">
    <property type="entry name" value="dDENN_dom"/>
</dbReference>
<dbReference type="Proteomes" id="UP001620626">
    <property type="component" value="Unassembled WGS sequence"/>
</dbReference>
<dbReference type="SMART" id="SM00800">
    <property type="entry name" value="uDENN"/>
    <property type="match status" value="1"/>
</dbReference>
<dbReference type="Pfam" id="PF25328">
    <property type="entry name" value="PH_MADD"/>
    <property type="match status" value="1"/>
</dbReference>
<feature type="region of interest" description="Disordered" evidence="10">
    <location>
        <begin position="601"/>
        <end position="641"/>
    </location>
</feature>
<evidence type="ECO:0000313" key="13">
    <source>
        <dbReference type="Proteomes" id="UP001620626"/>
    </source>
</evidence>
<dbReference type="FunFam" id="3.40.50.11500:FF:000010">
    <property type="entry name" value="Protein CBR-AEX-3"/>
    <property type="match status" value="1"/>
</dbReference>
<dbReference type="InterPro" id="IPR039980">
    <property type="entry name" value="MADD"/>
</dbReference>
<dbReference type="PANTHER" id="PTHR13008">
    <property type="entry name" value="MAP-KINASE ACTIVATING DEATH DOMAIN PROTEIN MADD /DENN/AEX-3 C.ELEGANS"/>
    <property type="match status" value="1"/>
</dbReference>
<evidence type="ECO:0000256" key="9">
    <source>
        <dbReference type="ARBA" id="ARBA00023136"/>
    </source>
</evidence>
<feature type="region of interest" description="Disordered" evidence="10">
    <location>
        <begin position="971"/>
        <end position="1158"/>
    </location>
</feature>
<dbReference type="Gene3D" id="3.30.450.200">
    <property type="match status" value="1"/>
</dbReference>
<keyword evidence="13" id="KW-1185">Reference proteome</keyword>
<dbReference type="GO" id="GO:0005737">
    <property type="term" value="C:cytoplasm"/>
    <property type="evidence" value="ECO:0007669"/>
    <property type="project" value="UniProtKB-SubCell"/>
</dbReference>
<organism evidence="12 13">
    <name type="scientific">Heterodera trifolii</name>
    <dbReference type="NCBI Taxonomy" id="157864"/>
    <lineage>
        <taxon>Eukaryota</taxon>
        <taxon>Metazoa</taxon>
        <taxon>Ecdysozoa</taxon>
        <taxon>Nematoda</taxon>
        <taxon>Chromadorea</taxon>
        <taxon>Rhabditida</taxon>
        <taxon>Tylenchina</taxon>
        <taxon>Tylenchomorpha</taxon>
        <taxon>Tylenchoidea</taxon>
        <taxon>Heteroderidae</taxon>
        <taxon>Heteroderinae</taxon>
        <taxon>Heterodera</taxon>
    </lineage>
</organism>
<dbReference type="InterPro" id="IPR001194">
    <property type="entry name" value="cDENN_dom"/>
</dbReference>
<feature type="compositionally biased region" description="Pro residues" evidence="10">
    <location>
        <begin position="1081"/>
        <end position="1095"/>
    </location>
</feature>
<protein>
    <recommendedName>
        <fullName evidence="4">MAP kinase-activating death domain protein</fullName>
    </recommendedName>
</protein>
<dbReference type="InterPro" id="IPR005113">
    <property type="entry name" value="uDENN_dom"/>
</dbReference>
<dbReference type="EMBL" id="JBICBT010000616">
    <property type="protein sequence ID" value="KAL3107532.1"/>
    <property type="molecule type" value="Genomic_DNA"/>
</dbReference>
<dbReference type="PROSITE" id="PS50211">
    <property type="entry name" value="DENN"/>
    <property type="match status" value="1"/>
</dbReference>
<reference evidence="12 13" key="1">
    <citation type="submission" date="2024-10" db="EMBL/GenBank/DDBJ databases">
        <authorList>
            <person name="Kim D."/>
        </authorList>
    </citation>
    <scope>NUCLEOTIDE SEQUENCE [LARGE SCALE GENOMIC DNA]</scope>
    <source>
        <strain evidence="12">BH-2024</strain>
    </source>
</reference>
<dbReference type="InterPro" id="IPR043153">
    <property type="entry name" value="DENN_C"/>
</dbReference>
<evidence type="ECO:0000313" key="12">
    <source>
        <dbReference type="EMBL" id="KAL3107532.1"/>
    </source>
</evidence>
<feature type="compositionally biased region" description="Low complexity" evidence="10">
    <location>
        <begin position="999"/>
        <end position="1010"/>
    </location>
</feature>
<feature type="compositionally biased region" description="Polar residues" evidence="10">
    <location>
        <begin position="160"/>
        <end position="174"/>
    </location>
</feature>
<comment type="caution">
    <text evidence="12">The sequence shown here is derived from an EMBL/GenBank/DDBJ whole genome shotgun (WGS) entry which is preliminary data.</text>
</comment>
<gene>
    <name evidence="12" type="ORF">niasHT_014249</name>
</gene>
<feature type="compositionally biased region" description="Polar residues" evidence="10">
    <location>
        <begin position="1019"/>
        <end position="1035"/>
    </location>
</feature>
<evidence type="ECO:0000256" key="1">
    <source>
        <dbReference type="ARBA" id="ARBA00004236"/>
    </source>
</evidence>
<dbReference type="SMART" id="SM00799">
    <property type="entry name" value="DENN"/>
    <property type="match status" value="1"/>
</dbReference>
<dbReference type="Pfam" id="PF03456">
    <property type="entry name" value="uDENN"/>
    <property type="match status" value="1"/>
</dbReference>
<evidence type="ECO:0000256" key="10">
    <source>
        <dbReference type="SAM" id="MobiDB-lite"/>
    </source>
</evidence>
<evidence type="ECO:0000256" key="8">
    <source>
        <dbReference type="ARBA" id="ARBA00022703"/>
    </source>
</evidence>
<dbReference type="PANTHER" id="PTHR13008:SF7">
    <property type="entry name" value="MAP KINASE-ACTIVATING DEATH DOMAIN PROTEIN"/>
    <property type="match status" value="1"/>
</dbReference>
<comment type="subcellular location">
    <subcellularLocation>
        <location evidence="1">Cell membrane</location>
    </subcellularLocation>
    <subcellularLocation>
        <location evidence="2">Cytoplasm</location>
    </subcellularLocation>
</comment>
<dbReference type="GO" id="GO:0005085">
    <property type="term" value="F:guanyl-nucleotide exchange factor activity"/>
    <property type="evidence" value="ECO:0007669"/>
    <property type="project" value="UniProtKB-KW"/>
</dbReference>
<proteinExistence type="inferred from homology"/>
<dbReference type="InterPro" id="IPR056574">
    <property type="entry name" value="Death_MADD"/>
</dbReference>
<name>A0ABD2KXZ5_9BILA</name>
<dbReference type="InterPro" id="IPR037516">
    <property type="entry name" value="Tripartite_DENN"/>
</dbReference>
<accession>A0ABD2KXZ5</accession>
<feature type="region of interest" description="Disordered" evidence="10">
    <location>
        <begin position="668"/>
        <end position="689"/>
    </location>
</feature>
<evidence type="ECO:0000256" key="5">
    <source>
        <dbReference type="ARBA" id="ARBA00022475"/>
    </source>
</evidence>
<feature type="compositionally biased region" description="Low complexity" evidence="10">
    <location>
        <begin position="1036"/>
        <end position="1045"/>
    </location>
</feature>
<keyword evidence="6" id="KW-0963">Cytoplasm</keyword>
<keyword evidence="9" id="KW-0472">Membrane</keyword>
<evidence type="ECO:0000256" key="7">
    <source>
        <dbReference type="ARBA" id="ARBA00022658"/>
    </source>
</evidence>
<feature type="compositionally biased region" description="Low complexity" evidence="10">
    <location>
        <begin position="669"/>
        <end position="689"/>
    </location>
</feature>
<dbReference type="GO" id="GO:0005886">
    <property type="term" value="C:plasma membrane"/>
    <property type="evidence" value="ECO:0007669"/>
    <property type="project" value="UniProtKB-SubCell"/>
</dbReference>
<feature type="compositionally biased region" description="Basic residues" evidence="10">
    <location>
        <begin position="987"/>
        <end position="996"/>
    </location>
</feature>
<dbReference type="SMART" id="SM00801">
    <property type="entry name" value="dDENN"/>
    <property type="match status" value="1"/>
</dbReference>
<dbReference type="Pfam" id="PF02141">
    <property type="entry name" value="DENN"/>
    <property type="match status" value="1"/>
</dbReference>
<sequence>MHDAKSRLFQPGRVSAEQSLCPRLIDYIVIVGRRPNATVRRRRHPPSAGGYVNVAAGGGAGPMAIPGGTVSHPELLRRYPSENHRDFELPRDVTYFCQPEGCVSFNGSAFRQLKKRNAFQEATFFVFTLTDKDSAKVRFGVTLNFFLNKVSLNEKRSHLPNGSVTTEQQHQQRPSSSHANTSSSASLISLCLISHHPFLSSFRDLLILFRQLVNCCNQRANGDDSLARESVWTALTGHWPQGIAIPNSVMQELRQLETWLFALLSSPVPVPGKTKLLLEVLPADLMPIPMEFALPDHTRLSLVDFPLHLPLELLQIDAILQILTAIMLEYKVILQSRNCNAVSVCVMALVALLYPLEYMFPVIPLLPVFMPSAEQLLLAPTPYIIGVPASFFPCKGIQVPSDVLLVDLDTNEICPPTDPTIRIPKMPQPEANNLKEEFLRALGRQIVKHKSIDSEQHQQPLNIDGDQIDVACRVAMIHFYNGANIFANFSEHTRTIRLFPRPVVALQADSFLRSRPHQSEFIMDLCKTQAVEYFAECSLCPANEAYVRVQAGVTEAVQIGDKAQWFSDSLMPVSFNAYPYGSSLAEAIFLARIESSQQLLDRTDSSGDCDDADYPATATPSDLESIGSADAGGWSPFGSRSPLNMDMSKPISDANDFYRAPNQLQLPKSESGLSVDSSELSSGRSSPYSTIDSEADFARLADNMAIKRNAKGDLTFNNQSPIDEDSATICEESGERTLQRGSICSESDQANLPAKQQRNAHGQVVERKGTALFARPLLMDALNGYAERGQGMFSQMMRKTAPKAQALKEKAKPLAEAVGNRVEASKVGQLIQQHRPAQIHVEKVDKEERDNATAAQQQSKNQQQINDICEQVLAGQGIGVFTMPKVKRMLEDESMRELVCSKLNLGLEVRYAEDEFIQDVQLSRAQYKGYLKLLQACVSGIDASFHTPGSNGLASLFHVLEIAHTHFWTQQLESGGGGAQAQQHQKQQQHNHHNHQQHGEQQLQMTTPGSDSGGGTSGQKSLLTTPSSSSQNLAAPSTPSTSSNPTPTPSQQIEHITNGMPSPAKNSKYDDDSTHDAPQPAEIPLPIEPPPPPVAPIYTIPAPSCPPPPLPTRPPPPLPPRVPSREMPQPPPPPLAFTVDAPPPVPKRPSLPTTDKKPSLTAAAAEILPNSTTPELCENEPAQTQKNVHEISVKDQQLFKDELANKKESPKIQVPQHLNLNSLEAMLPSTSFVDEPIPPRNFLFNDLIGPSPNHSSNVLWQQMPLWETAFLDMVAQERDKIGMDQEPSEMIDRYSQLGDGERKRLELEEDRILAVLLHNMTAIMHLCHVPIRVIQQKIRRLLGKAHIGLIYSKRINLLLDELSNLPSGAKIPLKPLGSRLIQKEVFTVHTGSSPDGPMCFLEVCDDALILRDANGVVQERWWYERLVNMTYSPKTRVLCLWRRHDDQVYMHKFHTKKCRHLYNSMKTAMERAASRGKVQVAGRELGGEFPIHDVERNEGGLLKVRIDGIALQFVNSQEFIELSNIKKCNTIGGNIFILEEFNRANNQLIQRRYISSVAASISWALHRVFSVHQTLDEECNEQLREKLDNNVTLYRSPQDPNESRIILPMKAPQIDECLCGSYSENDQTASVFERPRSNTLSDLRIHREPKYKGPILLPMI</sequence>
<evidence type="ECO:0000256" key="6">
    <source>
        <dbReference type="ARBA" id="ARBA00022490"/>
    </source>
</evidence>
<evidence type="ECO:0000259" key="11">
    <source>
        <dbReference type="PROSITE" id="PS50211"/>
    </source>
</evidence>
<evidence type="ECO:0000256" key="2">
    <source>
        <dbReference type="ARBA" id="ARBA00004496"/>
    </source>
</evidence>
<evidence type="ECO:0000256" key="3">
    <source>
        <dbReference type="ARBA" id="ARBA00005978"/>
    </source>
</evidence>
<dbReference type="Gene3D" id="3.40.50.11500">
    <property type="match status" value="1"/>
</dbReference>
<comment type="similarity">
    <text evidence="3">Belongs to the MADD family.</text>
</comment>
<dbReference type="Pfam" id="PF23629">
    <property type="entry name" value="Death_MADD"/>
    <property type="match status" value="1"/>
</dbReference>
<feature type="domain" description="UDENN" evidence="11">
    <location>
        <begin position="55"/>
        <end position="545"/>
    </location>
</feature>
<evidence type="ECO:0000256" key="4">
    <source>
        <dbReference type="ARBA" id="ARBA00017868"/>
    </source>
</evidence>
<keyword evidence="7" id="KW-0344">Guanine-nucleotide releasing factor</keyword>
<dbReference type="GO" id="GO:0006915">
    <property type="term" value="P:apoptotic process"/>
    <property type="evidence" value="ECO:0007669"/>
    <property type="project" value="UniProtKB-KW"/>
</dbReference>
<keyword evidence="5" id="KW-1003">Cell membrane</keyword>
<dbReference type="InterPro" id="IPR057469">
    <property type="entry name" value="PH_MADD"/>
</dbReference>